<dbReference type="SUPFAM" id="SSF47370">
    <property type="entry name" value="Bromodomain"/>
    <property type="match status" value="2"/>
</dbReference>
<proteinExistence type="predicted"/>
<feature type="compositionally biased region" description="Low complexity" evidence="4">
    <location>
        <begin position="788"/>
        <end position="809"/>
    </location>
</feature>
<feature type="compositionally biased region" description="Polar residues" evidence="4">
    <location>
        <begin position="502"/>
        <end position="514"/>
    </location>
</feature>
<dbReference type="PANTHER" id="PTHR22880">
    <property type="entry name" value="FALZ-RELATED BROMODOMAIN-CONTAINING PROTEINS"/>
    <property type="match status" value="1"/>
</dbReference>
<dbReference type="InterPro" id="IPR038336">
    <property type="entry name" value="NET_sf"/>
</dbReference>
<dbReference type="OrthoDB" id="21449at2759"/>
<feature type="region of interest" description="Disordered" evidence="4">
    <location>
        <begin position="731"/>
        <end position="849"/>
    </location>
</feature>
<feature type="domain" description="NET" evidence="6">
    <location>
        <begin position="650"/>
        <end position="732"/>
    </location>
</feature>
<dbReference type="PRINTS" id="PR00503">
    <property type="entry name" value="BROMODOMAIN"/>
</dbReference>
<dbReference type="InterPro" id="IPR001487">
    <property type="entry name" value="Bromodomain"/>
</dbReference>
<keyword evidence="8" id="KW-1185">Reference proteome</keyword>
<feature type="compositionally biased region" description="Low complexity" evidence="4">
    <location>
        <begin position="12"/>
        <end position="28"/>
    </location>
</feature>
<evidence type="ECO:0000256" key="4">
    <source>
        <dbReference type="SAM" id="MobiDB-lite"/>
    </source>
</evidence>
<dbReference type="STRING" id="568069.A0A1J1IZ81"/>
<dbReference type="PROSITE" id="PS51525">
    <property type="entry name" value="NET"/>
    <property type="match status" value="1"/>
</dbReference>
<feature type="region of interest" description="Disordered" evidence="4">
    <location>
        <begin position="564"/>
        <end position="663"/>
    </location>
</feature>
<name>A0A1J1IZ81_9DIPT</name>
<feature type="compositionally biased region" description="Polar residues" evidence="4">
    <location>
        <begin position="829"/>
        <end position="849"/>
    </location>
</feature>
<dbReference type="GO" id="GO:0000785">
    <property type="term" value="C:chromatin"/>
    <property type="evidence" value="ECO:0007669"/>
    <property type="project" value="TreeGrafter"/>
</dbReference>
<dbReference type="InterPro" id="IPR036427">
    <property type="entry name" value="Bromodomain-like_sf"/>
</dbReference>
<dbReference type="PROSITE" id="PS50014">
    <property type="entry name" value="BROMODOMAIN_2"/>
    <property type="match status" value="2"/>
</dbReference>
<reference evidence="7 8" key="1">
    <citation type="submission" date="2015-04" db="EMBL/GenBank/DDBJ databases">
        <authorList>
            <person name="Syromyatnikov M.Y."/>
            <person name="Popov V.N."/>
        </authorList>
    </citation>
    <scope>NUCLEOTIDE SEQUENCE [LARGE SCALE GENOMIC DNA]</scope>
</reference>
<feature type="region of interest" description="Disordered" evidence="4">
    <location>
        <begin position="876"/>
        <end position="1009"/>
    </location>
</feature>
<dbReference type="Pfam" id="PF00439">
    <property type="entry name" value="Bromodomain"/>
    <property type="match status" value="2"/>
</dbReference>
<dbReference type="InterPro" id="IPR050935">
    <property type="entry name" value="Bromo_chromatin_reader"/>
</dbReference>
<feature type="compositionally biased region" description="Basic and acidic residues" evidence="4">
    <location>
        <begin position="741"/>
        <end position="758"/>
    </location>
</feature>
<dbReference type="InterPro" id="IPR043509">
    <property type="entry name" value="Bromo_Brdt_II"/>
</dbReference>
<dbReference type="EMBL" id="CVRI01000063">
    <property type="protein sequence ID" value="CRL04478.1"/>
    <property type="molecule type" value="Genomic_DNA"/>
</dbReference>
<feature type="compositionally biased region" description="Basic and acidic residues" evidence="4">
    <location>
        <begin position="1392"/>
        <end position="1408"/>
    </location>
</feature>
<keyword evidence="1" id="KW-0677">Repeat</keyword>
<evidence type="ECO:0000259" key="6">
    <source>
        <dbReference type="PROSITE" id="PS51525"/>
    </source>
</evidence>
<dbReference type="GO" id="GO:0005634">
    <property type="term" value="C:nucleus"/>
    <property type="evidence" value="ECO:0007669"/>
    <property type="project" value="TreeGrafter"/>
</dbReference>
<feature type="compositionally biased region" description="Polar residues" evidence="4">
    <location>
        <begin position="996"/>
        <end position="1008"/>
    </location>
</feature>
<feature type="region of interest" description="Disordered" evidence="4">
    <location>
        <begin position="1151"/>
        <end position="1228"/>
    </location>
</feature>
<dbReference type="InterPro" id="IPR027353">
    <property type="entry name" value="NET_dom"/>
</dbReference>
<dbReference type="PROSITE" id="PS00633">
    <property type="entry name" value="BROMODOMAIN_1"/>
    <property type="match status" value="2"/>
</dbReference>
<dbReference type="GO" id="GO:0006355">
    <property type="term" value="P:regulation of DNA-templated transcription"/>
    <property type="evidence" value="ECO:0007669"/>
    <property type="project" value="TreeGrafter"/>
</dbReference>
<dbReference type="CDD" id="cd05497">
    <property type="entry name" value="Bromo_Brdt_I_like"/>
    <property type="match status" value="1"/>
</dbReference>
<dbReference type="Gene3D" id="1.20.920.10">
    <property type="entry name" value="Bromodomain-like"/>
    <property type="match status" value="2"/>
</dbReference>
<feature type="compositionally biased region" description="Basic and acidic residues" evidence="4">
    <location>
        <begin position="1306"/>
        <end position="1352"/>
    </location>
</feature>
<dbReference type="SMART" id="SM00297">
    <property type="entry name" value="BROMO"/>
    <property type="match status" value="2"/>
</dbReference>
<evidence type="ECO:0000313" key="7">
    <source>
        <dbReference type="EMBL" id="CRL04478.1"/>
    </source>
</evidence>
<feature type="compositionally biased region" description="Polar residues" evidence="4">
    <location>
        <begin position="1"/>
        <end position="11"/>
    </location>
</feature>
<feature type="compositionally biased region" description="Polar residues" evidence="4">
    <location>
        <begin position="256"/>
        <end position="278"/>
    </location>
</feature>
<feature type="compositionally biased region" description="Polar residues" evidence="4">
    <location>
        <begin position="925"/>
        <end position="958"/>
    </location>
</feature>
<sequence>MQQPNDSGVNLTSSITSAPSTVPTATPSLSIATNSVPATAPSADVREKTPPRIEVPVEPVNGIVQPAVKPHPDRPGRQTNQIHYLSKTIMKIVWKHQFSWPFQQPVDAAKLNLPDYHRIIKQPMDLGTIKKRLENNYYWKAQEAIDDFQTMFDNCYIYNKPGEDVVVMAQALEKLFKGKLAQMPKEEIKIETSSGKSAKKKPRVVAPPGTLVGGLPAPKVNTPRVSTPLVAGNVTTTNIPPTMMGPVPVDITGNGTIPGSTNKPTTTQGIPTNLHNSLPQPSAQAAPPTAPPAYMVNSQQPMISNVPPQQPAKVKKGVKRKADTTTPTTATGFNDAGYPLIDSNVKVSTRGRQDIAPSHQSNTYPLSPMVPGHPAVNQQLGQKSKEKLSESLKSCNEILKELFSKKHSGYAWPFYKPVDAKMLGLHDYHDIIKKPMDLGTVKRKMDEREYKTAAEFEADVRLIFTNCYKYNPPDHDVVKMGRKLQDVFEMRFANIPDEPVTTYPTATHNNQMNAESSGSDSESDSNDDTDDSDGSMDEESIRDKILKHQESIAKLNEKLERIVKKKSNSVPARKHVKKNKHATPFKDGTKVKNSSNKLETPKVKGQKQPKGMAQPVTGGVTKRVKQPTAGVGAGAPKTGSKKKNQSMSFNSEEEDTAKPMSYDEKRQLSLDINMLPGDKLGRVVHIIQNREPSLRDSNPDEMEIDFETLMPSTLRELEAYVAQCLRKKTRKPYYKKVAGKSKAEQMSERQHELERRLQDVTGQLGSGKKSAKKDESNKANAQAPNRQSSSSSSSDSSSSSSSDSSSSDSSDTEAGNDEPARKKIKDASSGAQNTDNKPAPIQLTQQQQKSFISSLSMSLESQPSTSIVPTGVATTISSNTQQQTTSSTAPTSQLMQQLHQPLEVKPPPLSTSSVNNLSSSANKSIPTATVMPTKTEQPQPSPTGNNNKSNINLNHMTQPTNVNSTLLNPLSTSSVGQQQQQQQQQQQPLPPPAPTTVHSGSSNMNIMNHPNPLGGGMQVSTSSVMTTIAQQQLANNNTNPIQAKHQTPFNLNQYLDPLEQSLASLEHPQLNNNSQKNPTQDMGAMLMEIQKQQIMMSHMTAPLMPGSNGFGSDFNGTNGAVSNFMNIIAHQHMDPSTSIFLNPQMKNIPSRFPDAWNNLPGNNSMASALSTQQQQQITQQQQQSQAAAHASQHQQQQQQQHQQQQQVQHSQQQQQHQQHQTQPSNKQEKIMLTPKPIEELLMNPNDKAKVLGSGGQGGPGFGQAFNKYEQNLKNASSWSQLAAAGSPQNPGATISSKSKVPSDAFQEYKTKAKEQQQRQKQEQEKMKKQKEQEQLKRHQESLQKHKNEDLSNGHRKPSADPITNIMEEMRASPASTSPVSAQSQQERTAAARRAEERAAEQERRRREAVIIQTY</sequence>
<feature type="compositionally biased region" description="Low complexity" evidence="4">
    <location>
        <begin position="1170"/>
        <end position="1222"/>
    </location>
</feature>
<dbReference type="FunFam" id="1.20.1270.220:FF:000001">
    <property type="entry name" value="bromodomain-containing protein 2 isoform X1"/>
    <property type="match status" value="1"/>
</dbReference>
<protein>
    <submittedName>
        <fullName evidence="7">CLUMA_CG017560, isoform A</fullName>
    </submittedName>
</protein>
<feature type="compositionally biased region" description="Basic residues" evidence="4">
    <location>
        <begin position="564"/>
        <end position="583"/>
    </location>
</feature>
<feature type="region of interest" description="Disordered" evidence="4">
    <location>
        <begin position="498"/>
        <end position="538"/>
    </location>
</feature>
<feature type="region of interest" description="Disordered" evidence="4">
    <location>
        <begin position="308"/>
        <end position="335"/>
    </location>
</feature>
<dbReference type="GO" id="GO:0006338">
    <property type="term" value="P:chromatin remodeling"/>
    <property type="evidence" value="ECO:0007669"/>
    <property type="project" value="TreeGrafter"/>
</dbReference>
<dbReference type="Pfam" id="PF17035">
    <property type="entry name" value="BET"/>
    <property type="match status" value="1"/>
</dbReference>
<dbReference type="Proteomes" id="UP000183832">
    <property type="component" value="Unassembled WGS sequence"/>
</dbReference>
<dbReference type="InterPro" id="IPR043508">
    <property type="entry name" value="Bromo_Brdt_I"/>
</dbReference>
<feature type="compositionally biased region" description="Low complexity" evidence="4">
    <location>
        <begin position="959"/>
        <end position="987"/>
    </location>
</feature>
<evidence type="ECO:0000313" key="8">
    <source>
        <dbReference type="Proteomes" id="UP000183832"/>
    </source>
</evidence>
<dbReference type="InterPro" id="IPR018359">
    <property type="entry name" value="Bromodomain_CS"/>
</dbReference>
<gene>
    <name evidence="7" type="ORF">CLUMA_CG017560</name>
</gene>
<keyword evidence="2 3" id="KW-0103">Bromodomain</keyword>
<feature type="compositionally biased region" description="Acidic residues" evidence="4">
    <location>
        <begin position="521"/>
        <end position="538"/>
    </location>
</feature>
<evidence type="ECO:0000256" key="2">
    <source>
        <dbReference type="ARBA" id="ARBA00023117"/>
    </source>
</evidence>
<feature type="domain" description="Bromo" evidence="5">
    <location>
        <begin position="406"/>
        <end position="478"/>
    </location>
</feature>
<feature type="domain" description="Bromo" evidence="5">
    <location>
        <begin position="94"/>
        <end position="166"/>
    </location>
</feature>
<feature type="compositionally biased region" description="Polar residues" evidence="4">
    <location>
        <begin position="1279"/>
        <end position="1299"/>
    </location>
</feature>
<evidence type="ECO:0000256" key="1">
    <source>
        <dbReference type="ARBA" id="ARBA00022737"/>
    </source>
</evidence>
<feature type="compositionally biased region" description="Low complexity" evidence="4">
    <location>
        <begin position="910"/>
        <end position="924"/>
    </location>
</feature>
<evidence type="ECO:0000256" key="3">
    <source>
        <dbReference type="PROSITE-ProRule" id="PRU00035"/>
    </source>
</evidence>
<feature type="region of interest" description="Disordered" evidence="4">
    <location>
        <begin position="1"/>
        <end position="48"/>
    </location>
</feature>
<feature type="compositionally biased region" description="Polar residues" evidence="4">
    <location>
        <begin position="778"/>
        <end position="787"/>
    </location>
</feature>
<feature type="compositionally biased region" description="Polar residues" evidence="4">
    <location>
        <begin position="1159"/>
        <end position="1169"/>
    </location>
</feature>
<dbReference type="FunFam" id="1.20.920.10:FF:000003">
    <property type="entry name" value="Bromodomain-containing protein 2"/>
    <property type="match status" value="1"/>
</dbReference>
<organism evidence="7 8">
    <name type="scientific">Clunio marinus</name>
    <dbReference type="NCBI Taxonomy" id="568069"/>
    <lineage>
        <taxon>Eukaryota</taxon>
        <taxon>Metazoa</taxon>
        <taxon>Ecdysozoa</taxon>
        <taxon>Arthropoda</taxon>
        <taxon>Hexapoda</taxon>
        <taxon>Insecta</taxon>
        <taxon>Pterygota</taxon>
        <taxon>Neoptera</taxon>
        <taxon>Endopterygota</taxon>
        <taxon>Diptera</taxon>
        <taxon>Nematocera</taxon>
        <taxon>Chironomoidea</taxon>
        <taxon>Chironomidae</taxon>
        <taxon>Clunio</taxon>
    </lineage>
</organism>
<accession>A0A1J1IZ81</accession>
<feature type="compositionally biased region" description="Low complexity" evidence="4">
    <location>
        <begin position="876"/>
        <end position="893"/>
    </location>
</feature>
<dbReference type="FunFam" id="1.20.920.10:FF:000002">
    <property type="entry name" value="Bromodomain-containing protein 4"/>
    <property type="match status" value="1"/>
</dbReference>
<dbReference type="CDD" id="cd05498">
    <property type="entry name" value="Bromo_Brdt_II_like"/>
    <property type="match status" value="1"/>
</dbReference>
<feature type="region of interest" description="Disordered" evidence="4">
    <location>
        <begin position="256"/>
        <end position="289"/>
    </location>
</feature>
<dbReference type="Gene3D" id="1.20.1270.220">
    <property type="match status" value="1"/>
</dbReference>
<dbReference type="PANTHER" id="PTHR22880:SF225">
    <property type="entry name" value="BROMODOMAIN-CONTAINING PROTEIN BET-1-RELATED"/>
    <property type="match status" value="1"/>
</dbReference>
<feature type="region of interest" description="Disordered" evidence="4">
    <location>
        <begin position="191"/>
        <end position="210"/>
    </location>
</feature>
<evidence type="ECO:0000259" key="5">
    <source>
        <dbReference type="PROSITE" id="PS50014"/>
    </source>
</evidence>
<feature type="region of interest" description="Disordered" evidence="4">
    <location>
        <begin position="1279"/>
        <end position="1414"/>
    </location>
</feature>